<gene>
    <name evidence="1" type="ORF">GCM10011491_41160</name>
</gene>
<keyword evidence="2" id="KW-1185">Reference proteome</keyword>
<dbReference type="Proteomes" id="UP000646478">
    <property type="component" value="Unassembled WGS sequence"/>
</dbReference>
<dbReference type="AlphaFoldDB" id="A0A916WKK1"/>
<dbReference type="EMBL" id="BMHH01000026">
    <property type="protein sequence ID" value="GGB08962.1"/>
    <property type="molecule type" value="Genomic_DNA"/>
</dbReference>
<reference evidence="1" key="2">
    <citation type="submission" date="2020-09" db="EMBL/GenBank/DDBJ databases">
        <authorList>
            <person name="Sun Q."/>
            <person name="Zhou Y."/>
        </authorList>
    </citation>
    <scope>NUCLEOTIDE SEQUENCE</scope>
    <source>
        <strain evidence="1">CGMCC 1.15082</strain>
    </source>
</reference>
<evidence type="ECO:0000313" key="1">
    <source>
        <dbReference type="EMBL" id="GGB08962.1"/>
    </source>
</evidence>
<protein>
    <submittedName>
        <fullName evidence="1">Uncharacterized protein</fullName>
    </submittedName>
</protein>
<accession>A0A916WKK1</accession>
<name>A0A916WKK1_9HYPH</name>
<proteinExistence type="predicted"/>
<organism evidence="1 2">
    <name type="scientific">Brucella endophytica</name>
    <dbReference type="NCBI Taxonomy" id="1963359"/>
    <lineage>
        <taxon>Bacteria</taxon>
        <taxon>Pseudomonadati</taxon>
        <taxon>Pseudomonadota</taxon>
        <taxon>Alphaproteobacteria</taxon>
        <taxon>Hyphomicrobiales</taxon>
        <taxon>Brucellaceae</taxon>
        <taxon>Brucella/Ochrobactrum group</taxon>
        <taxon>Brucella</taxon>
    </lineage>
</organism>
<comment type="caution">
    <text evidence="1">The sequence shown here is derived from an EMBL/GenBank/DDBJ whole genome shotgun (WGS) entry which is preliminary data.</text>
</comment>
<evidence type="ECO:0000313" key="2">
    <source>
        <dbReference type="Proteomes" id="UP000646478"/>
    </source>
</evidence>
<reference evidence="1" key="1">
    <citation type="journal article" date="2014" name="Int. J. Syst. Evol. Microbiol.">
        <title>Complete genome sequence of Corynebacterium casei LMG S-19264T (=DSM 44701T), isolated from a smear-ripened cheese.</title>
        <authorList>
            <consortium name="US DOE Joint Genome Institute (JGI-PGF)"/>
            <person name="Walter F."/>
            <person name="Albersmeier A."/>
            <person name="Kalinowski J."/>
            <person name="Ruckert C."/>
        </authorList>
    </citation>
    <scope>NUCLEOTIDE SEQUENCE</scope>
    <source>
        <strain evidence="1">CGMCC 1.15082</strain>
    </source>
</reference>
<sequence length="138" mass="15301">MFIRFGRKPKAKQHPIFAIAFNKVVILATVALVGVYSFRAEVPNFPSWDELSFSAALAESCEDRAGEGVETCIERGKQIHATMEKLSAELDAASRRACRERFGGNLDATWRCVKLIDGRDLAAVYRRPGADEGEAEPR</sequence>